<evidence type="ECO:0000313" key="1">
    <source>
        <dbReference type="EMBL" id="KIX10717.1"/>
    </source>
</evidence>
<organism evidence="1 2">
    <name type="scientific">Rhinocladiella mackenziei CBS 650.93</name>
    <dbReference type="NCBI Taxonomy" id="1442369"/>
    <lineage>
        <taxon>Eukaryota</taxon>
        <taxon>Fungi</taxon>
        <taxon>Dikarya</taxon>
        <taxon>Ascomycota</taxon>
        <taxon>Pezizomycotina</taxon>
        <taxon>Eurotiomycetes</taxon>
        <taxon>Chaetothyriomycetidae</taxon>
        <taxon>Chaetothyriales</taxon>
        <taxon>Herpotrichiellaceae</taxon>
        <taxon>Rhinocladiella</taxon>
    </lineage>
</organism>
<evidence type="ECO:0000313" key="2">
    <source>
        <dbReference type="Proteomes" id="UP000053617"/>
    </source>
</evidence>
<proteinExistence type="predicted"/>
<accession>A0A0D2G6X1</accession>
<gene>
    <name evidence="1" type="ORF">Z518_01801</name>
</gene>
<dbReference type="GeneID" id="25289872"/>
<dbReference type="VEuPathDB" id="FungiDB:Z518_01801"/>
<sequence length="212" mass="23908">MATAADMKQLENMLRGHVSAMGYPVTEIVLFKLAKERDSETTAMIERDFVKPSSMGEGVRRVGWGYSLTAPDTFVIMFSWRKIEDHWAFWQTEAFNPVINCIATCFERGRPLVRHYKVVPPGMLSEEYVRLFVWDEGADRSADDIKDKVASKARNYKSSKAGFAVDMGETTWCSVLLGYDSEESAKSDEVTPQLETHLLKLQYIDGADTATA</sequence>
<dbReference type="Proteomes" id="UP000053617">
    <property type="component" value="Unassembled WGS sequence"/>
</dbReference>
<dbReference type="SUPFAM" id="SSF54909">
    <property type="entry name" value="Dimeric alpha+beta barrel"/>
    <property type="match status" value="1"/>
</dbReference>
<dbReference type="OrthoDB" id="3830579at2759"/>
<evidence type="ECO:0008006" key="3">
    <source>
        <dbReference type="Google" id="ProtNLM"/>
    </source>
</evidence>
<dbReference type="HOGENOM" id="CLU_1326124_0_0_1"/>
<name>A0A0D2G6X1_9EURO</name>
<dbReference type="RefSeq" id="XP_013277853.1">
    <property type="nucleotide sequence ID" value="XM_013422399.1"/>
</dbReference>
<dbReference type="AlphaFoldDB" id="A0A0D2G6X1"/>
<dbReference type="InterPro" id="IPR011008">
    <property type="entry name" value="Dimeric_a/b-barrel"/>
</dbReference>
<dbReference type="Gene3D" id="3.30.70.100">
    <property type="match status" value="1"/>
</dbReference>
<keyword evidence="2" id="KW-1185">Reference proteome</keyword>
<reference evidence="1 2" key="1">
    <citation type="submission" date="2015-01" db="EMBL/GenBank/DDBJ databases">
        <title>The Genome Sequence of Rhinocladiella mackenzie CBS 650.93.</title>
        <authorList>
            <consortium name="The Broad Institute Genomics Platform"/>
            <person name="Cuomo C."/>
            <person name="de Hoog S."/>
            <person name="Gorbushina A."/>
            <person name="Stielow B."/>
            <person name="Teixiera M."/>
            <person name="Abouelleil A."/>
            <person name="Chapman S.B."/>
            <person name="Priest M."/>
            <person name="Young S.K."/>
            <person name="Wortman J."/>
            <person name="Nusbaum C."/>
            <person name="Birren B."/>
        </authorList>
    </citation>
    <scope>NUCLEOTIDE SEQUENCE [LARGE SCALE GENOMIC DNA]</scope>
    <source>
        <strain evidence="1 2">CBS 650.93</strain>
    </source>
</reference>
<protein>
    <recommendedName>
        <fullName evidence="3">ABM domain-containing protein</fullName>
    </recommendedName>
</protein>
<dbReference type="EMBL" id="KN847475">
    <property type="protein sequence ID" value="KIX10717.1"/>
    <property type="molecule type" value="Genomic_DNA"/>
</dbReference>